<proteinExistence type="predicted"/>
<sequence length="169" mass="19454">MSIIPIEQFEEVSIRVAPGEYVTFPVIDNKGLFMNHKRCKSDGGYLLETVIFDDVEYYGIYKCDRGIAFLTAAFSSKESISKSVAMIVLKSFPYVLAYLKENLRDIFSELKVSLHTDMTEPYKSTVYVSIENEFIRFCNINNPQKLNEMELYILSVIPGLSDKIQKIYK</sequence>
<evidence type="ECO:0000313" key="2">
    <source>
        <dbReference type="Proteomes" id="UP000867740"/>
    </source>
</evidence>
<accession>A0A9P3TDQ4</accession>
<evidence type="ECO:0000313" key="1">
    <source>
        <dbReference type="EMBL" id="HAT3584856.1"/>
    </source>
</evidence>
<comment type="caution">
    <text evidence="1">The sequence shown here is derived from an EMBL/GenBank/DDBJ whole genome shotgun (WGS) entry which is preliminary data.</text>
</comment>
<dbReference type="AlphaFoldDB" id="A0A9P3TDQ4"/>
<name>A0A9P3TDQ4_KLUIN</name>
<gene>
    <name evidence="1" type="ORF">I8531_005262</name>
</gene>
<dbReference type="RefSeq" id="WP_047371023.1">
    <property type="nucleotide sequence ID" value="NZ_CABMNU010000005.1"/>
</dbReference>
<reference evidence="1" key="2">
    <citation type="submission" date="2020-10" db="EMBL/GenBank/DDBJ databases">
        <authorList>
            <consortium name="NCBI Pathogen Detection Project"/>
        </authorList>
    </citation>
    <scope>NUCLEOTIDE SEQUENCE</scope>
    <source>
        <strain evidence="1">CAVp300</strain>
    </source>
</reference>
<dbReference type="Proteomes" id="UP000867740">
    <property type="component" value="Unassembled WGS sequence"/>
</dbReference>
<organism evidence="1 2">
    <name type="scientific">Kluyvera intermedia</name>
    <name type="common">Enterobacter intermedius</name>
    <dbReference type="NCBI Taxonomy" id="61648"/>
    <lineage>
        <taxon>Bacteria</taxon>
        <taxon>Pseudomonadati</taxon>
        <taxon>Pseudomonadota</taxon>
        <taxon>Gammaproteobacteria</taxon>
        <taxon>Enterobacterales</taxon>
        <taxon>Enterobacteriaceae</taxon>
        <taxon>Kluyvera</taxon>
    </lineage>
</organism>
<protein>
    <submittedName>
        <fullName evidence="1">Uncharacterized protein</fullName>
    </submittedName>
</protein>
<dbReference type="EMBL" id="DACSUM010000076">
    <property type="protein sequence ID" value="HAT3584856.1"/>
    <property type="molecule type" value="Genomic_DNA"/>
</dbReference>
<reference evidence="1" key="1">
    <citation type="journal article" date="2018" name="Genome Biol.">
        <title>SKESA: strategic k-mer extension for scrupulous assemblies.</title>
        <authorList>
            <person name="Souvorov A."/>
            <person name="Agarwala R."/>
            <person name="Lipman D.J."/>
        </authorList>
    </citation>
    <scope>NUCLEOTIDE SEQUENCE</scope>
    <source>
        <strain evidence="1">CAVp300</strain>
    </source>
</reference>